<organism evidence="2 3">
    <name type="scientific">Tistrella mobilis (strain KA081020-065)</name>
    <dbReference type="NCBI Taxonomy" id="1110502"/>
    <lineage>
        <taxon>Bacteria</taxon>
        <taxon>Pseudomonadati</taxon>
        <taxon>Pseudomonadota</taxon>
        <taxon>Alphaproteobacteria</taxon>
        <taxon>Geminicoccales</taxon>
        <taxon>Geminicoccaceae</taxon>
        <taxon>Tistrella</taxon>
    </lineage>
</organism>
<dbReference type="KEGG" id="tmo:TMO_1465"/>
<dbReference type="Proteomes" id="UP000005258">
    <property type="component" value="Chromosome"/>
</dbReference>
<feature type="transmembrane region" description="Helical" evidence="1">
    <location>
        <begin position="12"/>
        <end position="33"/>
    </location>
</feature>
<evidence type="ECO:0000256" key="1">
    <source>
        <dbReference type="SAM" id="Phobius"/>
    </source>
</evidence>
<accession>I3TKL6</accession>
<evidence type="ECO:0000313" key="2">
    <source>
        <dbReference type="EMBL" id="AFK53304.1"/>
    </source>
</evidence>
<keyword evidence="3" id="KW-1185">Reference proteome</keyword>
<dbReference type="STRING" id="1110502.TMO_1465"/>
<sequence>MRLQSLRPSWTGVTGVLVILLGLVFIGLGGWLILLGGVWYYAIAGIGLAATGALVVVRWRRALFLHATPPGDCARPRDGPGALALRPRGGYRCQ</sequence>
<gene>
    <name evidence="2" type="ordered locus">TMO_1465</name>
</gene>
<dbReference type="AlphaFoldDB" id="I3TKL6"/>
<evidence type="ECO:0000313" key="3">
    <source>
        <dbReference type="Proteomes" id="UP000005258"/>
    </source>
</evidence>
<protein>
    <submittedName>
        <fullName evidence="2">Uncharacterized protein</fullName>
    </submittedName>
</protein>
<feature type="transmembrane region" description="Helical" evidence="1">
    <location>
        <begin position="39"/>
        <end position="57"/>
    </location>
</feature>
<dbReference type="HOGENOM" id="CLU_2385228_0_0_5"/>
<keyword evidence="1" id="KW-1133">Transmembrane helix</keyword>
<proteinExistence type="predicted"/>
<name>I3TKL6_TISMK</name>
<keyword evidence="1" id="KW-0812">Transmembrane</keyword>
<reference evidence="2 3" key="1">
    <citation type="journal article" date="2012" name="J. Am. Chem. Soc.">
        <title>Bacterial biosynthesis and maturation of the didemnin anti-cancer agents.</title>
        <authorList>
            <person name="Xu Y."/>
            <person name="Kersten R.D."/>
            <person name="Nam S.J."/>
            <person name="Lu L."/>
            <person name="Al-Suwailem A.M."/>
            <person name="Zheng H."/>
            <person name="Fenical W."/>
            <person name="Dorrestein P.C."/>
            <person name="Moore B.S."/>
            <person name="Qian P.Y."/>
        </authorList>
    </citation>
    <scope>NUCLEOTIDE SEQUENCE [LARGE SCALE GENOMIC DNA]</scope>
    <source>
        <strain evidence="2 3">KA081020-065</strain>
    </source>
</reference>
<keyword evidence="1" id="KW-0472">Membrane</keyword>
<dbReference type="EMBL" id="CP003236">
    <property type="protein sequence ID" value="AFK53304.1"/>
    <property type="molecule type" value="Genomic_DNA"/>
</dbReference>
<dbReference type="eggNOG" id="COG4993">
    <property type="taxonomic scope" value="Bacteria"/>
</dbReference>